<feature type="domain" description="ApeA N-terminal" evidence="2">
    <location>
        <begin position="5"/>
        <end position="288"/>
    </location>
</feature>
<evidence type="ECO:0000313" key="3">
    <source>
        <dbReference type="EMBL" id="AKB41276.1"/>
    </source>
</evidence>
<reference evidence="3 4" key="1">
    <citation type="submission" date="2014-07" db="EMBL/GenBank/DDBJ databases">
        <title>Methanogenic archaea and the global carbon cycle.</title>
        <authorList>
            <person name="Henriksen J.R."/>
            <person name="Luke J."/>
            <person name="Reinhart S."/>
            <person name="Benedict M.N."/>
            <person name="Youngblut N.D."/>
            <person name="Metcalf M.E."/>
            <person name="Whitaker R.J."/>
            <person name="Metcalf W.W."/>
        </authorList>
    </citation>
    <scope>NUCLEOTIDE SEQUENCE [LARGE SCALE GENOMIC DNA]</scope>
    <source>
        <strain evidence="3 4">WWM610</strain>
    </source>
</reference>
<dbReference type="GeneID" id="24852033"/>
<evidence type="ECO:0000259" key="2">
    <source>
        <dbReference type="Pfam" id="PF18862"/>
    </source>
</evidence>
<organism evidence="3 4">
    <name type="scientific">Methanosarcina mazei WWM610</name>
    <dbReference type="NCBI Taxonomy" id="1434117"/>
    <lineage>
        <taxon>Archaea</taxon>
        <taxon>Methanobacteriati</taxon>
        <taxon>Methanobacteriota</taxon>
        <taxon>Stenosarchaea group</taxon>
        <taxon>Methanomicrobia</taxon>
        <taxon>Methanosarcinales</taxon>
        <taxon>Methanosarcinaceae</taxon>
        <taxon>Methanosarcina</taxon>
    </lineage>
</organism>
<dbReference type="Proteomes" id="UP000033058">
    <property type="component" value="Chromosome"/>
</dbReference>
<evidence type="ECO:0000313" key="4">
    <source>
        <dbReference type="Proteomes" id="UP000033058"/>
    </source>
</evidence>
<dbReference type="PATRIC" id="fig|1434117.4.peg.2920"/>
<evidence type="ECO:0000259" key="1">
    <source>
        <dbReference type="Pfam" id="PF18739"/>
    </source>
</evidence>
<proteinExistence type="predicted"/>
<dbReference type="HOGENOM" id="CLU_039923_0_0_2"/>
<dbReference type="Pfam" id="PF18739">
    <property type="entry name" value="HEPN_Apea"/>
    <property type="match status" value="1"/>
</dbReference>
<sequence>MESYECSGYWWMPNSPNNKVFGTLKFLPTEGAVLELMCFFNKNISFEKNELSGRYIKSTEIILGLNSEGKDITLHNCTFIGRHMLLEKDINILTFRVSFIFVGFHFEKKEDIEFKSVSVNYHHLNEWIGISGIKQETKLSSEGRPIELNYNYNPPDKIKVNLKDFCLEMGWDLNSNFDPYELKVRQTSFVKIELQNSTSFDYFLNIFYNIQNLLSLGLRKVTFPLIMEGKNEKFYYNLVLKEGKVYPNIKIFFSALGENEDKNSIDLNQILFSYGDIDVYFENCLNNWFNKKEDLEPVYRLYFATMYNSSMFLQNKFLNLIQALESYHRRIYEGKYCTDEKYKEIYVKMLESIADNIDSDFREKLEGYLRYAHEYSLIKRLKLIIRILQENGIYINPSYYKKDLLISDLSEIRNELTHHDKISEKSKDFVKMSEYVEIMQRIIEACLLLELGLPKEMVIDLVRKGDRRNFFNFKLSQ</sequence>
<name>A0A0E3LFS4_METMZ</name>
<dbReference type="Pfam" id="PF18862">
    <property type="entry name" value="ApeA_NTD1"/>
    <property type="match status" value="1"/>
</dbReference>
<dbReference type="EMBL" id="CP009509">
    <property type="protein sequence ID" value="AKB41276.1"/>
    <property type="molecule type" value="Genomic_DNA"/>
</dbReference>
<dbReference type="RefSeq" id="WP_048047761.1">
    <property type="nucleotide sequence ID" value="NZ_CP009509.1"/>
</dbReference>
<dbReference type="AlphaFoldDB" id="A0A0E3LFS4"/>
<feature type="domain" description="Apea-like HEPN" evidence="1">
    <location>
        <begin position="318"/>
        <end position="456"/>
    </location>
</feature>
<protein>
    <submittedName>
        <fullName evidence="3">Uncharacterized protein</fullName>
    </submittedName>
</protein>
<dbReference type="InterPro" id="IPR041223">
    <property type="entry name" value="ApeA_NTD"/>
</dbReference>
<gene>
    <name evidence="3" type="ORF">MSMAW_2285</name>
</gene>
<dbReference type="InterPro" id="IPR041229">
    <property type="entry name" value="HEPN_Apea"/>
</dbReference>
<accession>A0A0E3LFS4</accession>